<proteinExistence type="inferred from homology"/>
<evidence type="ECO:0000256" key="6">
    <source>
        <dbReference type="SAM" id="MobiDB-lite"/>
    </source>
</evidence>
<feature type="region of interest" description="Disordered" evidence="6">
    <location>
        <begin position="27"/>
        <end position="66"/>
    </location>
</feature>
<evidence type="ECO:0000256" key="7">
    <source>
        <dbReference type="SAM" id="SignalP"/>
    </source>
</evidence>
<organism evidence="9 10">
    <name type="scientific">Enterocloster hominis</name>
    <name type="common">ex Hitch et al. 2024</name>
    <dbReference type="NCBI Taxonomy" id="1917870"/>
    <lineage>
        <taxon>Bacteria</taxon>
        <taxon>Bacillati</taxon>
        <taxon>Bacillota</taxon>
        <taxon>Clostridia</taxon>
        <taxon>Lachnospirales</taxon>
        <taxon>Lachnospiraceae</taxon>
        <taxon>Enterocloster</taxon>
    </lineage>
</organism>
<dbReference type="PANTHER" id="PTHR31339">
    <property type="entry name" value="PECTIN LYASE-RELATED"/>
    <property type="match status" value="1"/>
</dbReference>
<dbReference type="InterPro" id="IPR001119">
    <property type="entry name" value="SLH_dom"/>
</dbReference>
<keyword evidence="3 5" id="KW-0378">Hydrolase</keyword>
<dbReference type="InterPro" id="IPR051801">
    <property type="entry name" value="GH28_Enzymes"/>
</dbReference>
<keyword evidence="2" id="KW-0677">Repeat</keyword>
<dbReference type="Pfam" id="PF00295">
    <property type="entry name" value="Glyco_hydro_28"/>
    <property type="match status" value="1"/>
</dbReference>
<dbReference type="PROSITE" id="PS51272">
    <property type="entry name" value="SLH"/>
    <property type="match status" value="1"/>
</dbReference>
<keyword evidence="10" id="KW-1185">Reference proteome</keyword>
<dbReference type="RefSeq" id="WP_349118696.1">
    <property type="nucleotide sequence ID" value="NZ_JBBMFM010000171.1"/>
</dbReference>
<dbReference type="PROSITE" id="PS00502">
    <property type="entry name" value="POLYGALACTURONASE"/>
    <property type="match status" value="1"/>
</dbReference>
<keyword evidence="4 5" id="KW-0326">Glycosidase</keyword>
<dbReference type="PANTHER" id="PTHR31339:SF9">
    <property type="entry name" value="PLASMIN AND FIBRONECTIN-BINDING PROTEIN A"/>
    <property type="match status" value="1"/>
</dbReference>
<feature type="chain" id="PRO_5047457850" evidence="7">
    <location>
        <begin position="23"/>
        <end position="764"/>
    </location>
</feature>
<gene>
    <name evidence="9" type="ORF">WMQ36_25665</name>
</gene>
<evidence type="ECO:0000256" key="4">
    <source>
        <dbReference type="ARBA" id="ARBA00023295"/>
    </source>
</evidence>
<evidence type="ECO:0000313" key="10">
    <source>
        <dbReference type="Proteomes" id="UP001454086"/>
    </source>
</evidence>
<dbReference type="PROSITE" id="PS51257">
    <property type="entry name" value="PROKAR_LIPOPROTEIN"/>
    <property type="match status" value="1"/>
</dbReference>
<dbReference type="InterPro" id="IPR011050">
    <property type="entry name" value="Pectin_lyase_fold/virulence"/>
</dbReference>
<dbReference type="EMBL" id="JBBMFM010000171">
    <property type="protein sequence ID" value="MEQ2428351.1"/>
    <property type="molecule type" value="Genomic_DNA"/>
</dbReference>
<reference evidence="9 10" key="1">
    <citation type="submission" date="2024-03" db="EMBL/GenBank/DDBJ databases">
        <title>Human intestinal bacterial collection.</title>
        <authorList>
            <person name="Pauvert C."/>
            <person name="Hitch T.C.A."/>
            <person name="Clavel T."/>
        </authorList>
    </citation>
    <scope>NUCLEOTIDE SEQUENCE [LARGE SCALE GENOMIC DNA]</scope>
    <source>
        <strain evidence="9 10">CLA-SR-H021</strain>
    </source>
</reference>
<dbReference type="SMART" id="SM00710">
    <property type="entry name" value="PbH1"/>
    <property type="match status" value="5"/>
</dbReference>
<dbReference type="InterPro" id="IPR024535">
    <property type="entry name" value="RHGA/B-epi-like_pectate_lyase"/>
</dbReference>
<keyword evidence="7" id="KW-0732">Signal</keyword>
<evidence type="ECO:0000259" key="8">
    <source>
        <dbReference type="PROSITE" id="PS51272"/>
    </source>
</evidence>
<evidence type="ECO:0000256" key="3">
    <source>
        <dbReference type="ARBA" id="ARBA00022801"/>
    </source>
</evidence>
<dbReference type="SUPFAM" id="SSF51126">
    <property type="entry name" value="Pectin lyase-like"/>
    <property type="match status" value="1"/>
</dbReference>
<sequence>MKKKIWGISLAAALAIGLTACGGSQETADTQQAAPSTTAAGTTKETENETEAQAEETGDEGGEGGMTWDMAEEILTHISDPRFPDLTVNVLDYGAVADDDKLDTQAIQKAIDEVSEKGGGKVVIPKGTYDTGAITLKDNVNLCLEDKETKLQFTQDINHDNYPLVYSHWEGQPMYNYSAFIYAKDAVNIALTGQGTLDGQAGDGTPWCWMSRDYMTDYQDDDRTALINMNNDRVPVEERIFGEGHFLRPNFIQVIGCENVLVEGVTLLRSPMWEVNPVLCTNVTVRGIHISTKAANNDGIDPESSNYVLIEDNYFDTGDDCIAIKSGRNADGRATNTPSQNIIIRNNIFADGHGGITIGSEVSGGVNNVFADNNQFNSPNMKYALRFKTNAVRGGIIENIYLRNTTIQSVSDAVVHATMLYEEGRHGDYMPQFRNITIENLKSTGGDFGIFVEAFEDVPVTGLVMRNVELNEVENPLRAVNWENPVLENVVINGMKYPAPSDTRMDGIPSAGRVVKADSILLGGDPASLNYTWQVSDKKDGTYETAGQGQEWTLPEGLEGRYLKVTASDENGNQNTSIAYTILPTGPVCGVEEGNALSGSVMRLAAKGLLDPAATVDLGQEVTRYDVAKMLAGMWNLTQPKGDVELKDLTAKDGQYAIAAAVIEKGMMDLKDGAFAPEDPVTRQELADIAIKSCGAPYDETTFWATPTYDDTDDIDVYYHTNVATCDDFGFMKAAEGNEFEPKKNADFAIVIDVLDKVAVYARR</sequence>
<evidence type="ECO:0000256" key="5">
    <source>
        <dbReference type="RuleBase" id="RU361169"/>
    </source>
</evidence>
<accession>A0ABV1DDA1</accession>
<feature type="domain" description="SLH" evidence="8">
    <location>
        <begin position="637"/>
        <end position="704"/>
    </location>
</feature>
<comment type="similarity">
    <text evidence="1 5">Belongs to the glycosyl hydrolase 28 family.</text>
</comment>
<dbReference type="GO" id="GO:0016787">
    <property type="term" value="F:hydrolase activity"/>
    <property type="evidence" value="ECO:0007669"/>
    <property type="project" value="UniProtKB-KW"/>
</dbReference>
<feature type="signal peptide" evidence="7">
    <location>
        <begin position="1"/>
        <end position="22"/>
    </location>
</feature>
<dbReference type="Proteomes" id="UP001454086">
    <property type="component" value="Unassembled WGS sequence"/>
</dbReference>
<dbReference type="InterPro" id="IPR000743">
    <property type="entry name" value="Glyco_hydro_28"/>
</dbReference>
<dbReference type="Pfam" id="PF00395">
    <property type="entry name" value="SLH"/>
    <property type="match status" value="1"/>
</dbReference>
<evidence type="ECO:0000256" key="1">
    <source>
        <dbReference type="ARBA" id="ARBA00008834"/>
    </source>
</evidence>
<name>A0ABV1DDA1_9FIRM</name>
<feature type="compositionally biased region" description="Acidic residues" evidence="6">
    <location>
        <begin position="48"/>
        <end position="62"/>
    </location>
</feature>
<dbReference type="Pfam" id="PF12708">
    <property type="entry name" value="Pect-lyase_RHGA_epim"/>
    <property type="match status" value="1"/>
</dbReference>
<dbReference type="Gene3D" id="2.160.20.10">
    <property type="entry name" value="Single-stranded right-handed beta-helix, Pectin lyase-like"/>
    <property type="match status" value="1"/>
</dbReference>
<protein>
    <submittedName>
        <fullName evidence="9">Glycoside hydrolase family 28 protein</fullName>
    </submittedName>
</protein>
<comment type="caution">
    <text evidence="9">The sequence shown here is derived from an EMBL/GenBank/DDBJ whole genome shotgun (WGS) entry which is preliminary data.</text>
</comment>
<feature type="compositionally biased region" description="Polar residues" evidence="6">
    <location>
        <begin position="27"/>
        <end position="36"/>
    </location>
</feature>
<dbReference type="InterPro" id="IPR006626">
    <property type="entry name" value="PbH1"/>
</dbReference>
<evidence type="ECO:0000313" key="9">
    <source>
        <dbReference type="EMBL" id="MEQ2428351.1"/>
    </source>
</evidence>
<evidence type="ECO:0000256" key="2">
    <source>
        <dbReference type="ARBA" id="ARBA00022737"/>
    </source>
</evidence>
<dbReference type="InterPro" id="IPR012334">
    <property type="entry name" value="Pectin_lyas_fold"/>
</dbReference>